<feature type="domain" description="Ner winged helix-turn-helix DNA-binding" evidence="5">
    <location>
        <begin position="11"/>
        <end position="78"/>
    </location>
</feature>
<dbReference type="AlphaFoldDB" id="A0A0H3AZP5"/>
<proteinExistence type="inferred from homology"/>
<evidence type="ECO:0000256" key="4">
    <source>
        <dbReference type="ARBA" id="ARBA00023163"/>
    </source>
</evidence>
<dbReference type="GO" id="GO:0003677">
    <property type="term" value="F:DNA binding"/>
    <property type="evidence" value="ECO:0007669"/>
    <property type="project" value="UniProtKB-KW"/>
</dbReference>
<evidence type="ECO:0000259" key="5">
    <source>
        <dbReference type="Pfam" id="PF13693"/>
    </source>
</evidence>
<protein>
    <submittedName>
        <fullName evidence="6">Putative transcriptional regulator, Nlp</fullName>
    </submittedName>
</protein>
<dbReference type="PATRIC" id="fig|502800.11.peg.822"/>
<dbReference type="EMBL" id="CP000950">
    <property type="protein sequence ID" value="ACA66530.1"/>
    <property type="molecule type" value="Genomic_DNA"/>
</dbReference>
<accession>A0A0H3AZP5</accession>
<keyword evidence="3" id="KW-0238">DNA-binding</keyword>
<comment type="similarity">
    <text evidence="1">Belongs to the ner transcriptional regulatory family.</text>
</comment>
<evidence type="ECO:0000256" key="2">
    <source>
        <dbReference type="ARBA" id="ARBA00023015"/>
    </source>
</evidence>
<reference evidence="6" key="1">
    <citation type="submission" date="2008-02" db="EMBL/GenBank/DDBJ databases">
        <title>Complete sequence of Yersinia pseudotuberculosis YPIII.</title>
        <authorList>
            <consortium name="US DOE Joint Genome Institute"/>
            <person name="Challacombe J.F."/>
            <person name="Bruce D."/>
            <person name="Detter J.C."/>
            <person name="Green L."/>
            <person name="Land M."/>
            <person name="Munk C."/>
            <person name="Lindler L.E."/>
            <person name="Nikolich M.P."/>
            <person name="Brettin T."/>
        </authorList>
    </citation>
    <scope>NUCLEOTIDE SEQUENCE</scope>
    <source>
        <strain evidence="6">YPIII</strain>
    </source>
</reference>
<dbReference type="Gene3D" id="1.10.260.40">
    <property type="entry name" value="lambda repressor-like DNA-binding domains"/>
    <property type="match status" value="1"/>
</dbReference>
<evidence type="ECO:0000256" key="1">
    <source>
        <dbReference type="ARBA" id="ARBA00006157"/>
    </source>
</evidence>
<dbReference type="KEGG" id="ypy:YPK_0217"/>
<gene>
    <name evidence="6" type="ordered locus">YPK_0217</name>
</gene>
<evidence type="ECO:0000256" key="3">
    <source>
        <dbReference type="ARBA" id="ARBA00023125"/>
    </source>
</evidence>
<dbReference type="Pfam" id="PF13693">
    <property type="entry name" value="HTH_35"/>
    <property type="match status" value="1"/>
</dbReference>
<organism evidence="6">
    <name type="scientific">Yersinia pseudotuberculosis serotype O:3 (strain YPIII)</name>
    <dbReference type="NCBI Taxonomy" id="502800"/>
    <lineage>
        <taxon>Bacteria</taxon>
        <taxon>Pseudomonadati</taxon>
        <taxon>Pseudomonadota</taxon>
        <taxon>Gammaproteobacteria</taxon>
        <taxon>Enterobacterales</taxon>
        <taxon>Yersiniaceae</taxon>
        <taxon>Yersinia</taxon>
    </lineage>
</organism>
<name>A0A0H3AZP5_YERPY</name>
<keyword evidence="2" id="KW-0805">Transcription regulation</keyword>
<sequence>MMNRNEVACSDMHRIDIVASLHKQGVTMRDLSIEAGLAADTLKNALYRPYPKGEKIIAQALGLEPANIWPSRYPALTRRVA</sequence>
<dbReference type="InterPro" id="IPR038722">
    <property type="entry name" value="Ner_HTH_dom"/>
</dbReference>
<dbReference type="InterPro" id="IPR010982">
    <property type="entry name" value="Lambda_DNA-bd_dom_sf"/>
</dbReference>
<keyword evidence="4" id="KW-0804">Transcription</keyword>
<dbReference type="SUPFAM" id="SSF47413">
    <property type="entry name" value="lambda repressor-like DNA-binding domains"/>
    <property type="match status" value="1"/>
</dbReference>
<evidence type="ECO:0000313" key="6">
    <source>
        <dbReference type="EMBL" id="ACA66530.1"/>
    </source>
</evidence>